<dbReference type="SUPFAM" id="SSF52980">
    <property type="entry name" value="Restriction endonuclease-like"/>
    <property type="match status" value="1"/>
</dbReference>
<dbReference type="Proteomes" id="UP001336250">
    <property type="component" value="Unassembled WGS sequence"/>
</dbReference>
<keyword evidence="3" id="KW-0540">Nuclease</keyword>
<dbReference type="InterPro" id="IPR011856">
    <property type="entry name" value="tRNA_endonuc-like_dom_sf"/>
</dbReference>
<name>A0AAW9QBF5_9BURK</name>
<accession>A0AAW9QBF5</accession>
<keyword evidence="1" id="KW-0812">Transmembrane</keyword>
<dbReference type="EMBL" id="JAZIBG010000028">
    <property type="protein sequence ID" value="MEF7614580.1"/>
    <property type="molecule type" value="Genomic_DNA"/>
</dbReference>
<protein>
    <submittedName>
        <fullName evidence="3">Restriction endonuclease</fullName>
    </submittedName>
</protein>
<keyword evidence="3" id="KW-0255">Endonuclease</keyword>
<feature type="domain" description="Restriction endonuclease type IV Mrr" evidence="2">
    <location>
        <begin position="77"/>
        <end position="182"/>
    </location>
</feature>
<dbReference type="PANTHER" id="PTHR30015:SF7">
    <property type="entry name" value="TYPE IV METHYL-DIRECTED RESTRICTION ENZYME ECOKMRR"/>
    <property type="match status" value="1"/>
</dbReference>
<feature type="transmembrane region" description="Helical" evidence="1">
    <location>
        <begin position="39"/>
        <end position="56"/>
    </location>
</feature>
<dbReference type="PANTHER" id="PTHR30015">
    <property type="entry name" value="MRR RESTRICTION SYSTEM PROTEIN"/>
    <property type="match status" value="1"/>
</dbReference>
<keyword evidence="3" id="KW-0378">Hydrolase</keyword>
<dbReference type="AlphaFoldDB" id="A0AAW9QBF5"/>
<feature type="transmembrane region" description="Helical" evidence="1">
    <location>
        <begin position="15"/>
        <end position="33"/>
    </location>
</feature>
<evidence type="ECO:0000313" key="3">
    <source>
        <dbReference type="EMBL" id="MEF7614580.1"/>
    </source>
</evidence>
<proteinExistence type="predicted"/>
<dbReference type="GO" id="GO:0015666">
    <property type="term" value="F:restriction endodeoxyribonuclease activity"/>
    <property type="evidence" value="ECO:0007669"/>
    <property type="project" value="TreeGrafter"/>
</dbReference>
<keyword evidence="1" id="KW-1133">Transmembrane helix</keyword>
<evidence type="ECO:0000256" key="1">
    <source>
        <dbReference type="SAM" id="Phobius"/>
    </source>
</evidence>
<dbReference type="InterPro" id="IPR052906">
    <property type="entry name" value="Type_IV_Methyl-Rstrct_Enzyme"/>
</dbReference>
<dbReference type="Pfam" id="PF04471">
    <property type="entry name" value="Mrr_cat"/>
    <property type="match status" value="1"/>
</dbReference>
<keyword evidence="4" id="KW-1185">Reference proteome</keyword>
<keyword evidence="1" id="KW-0472">Membrane</keyword>
<gene>
    <name evidence="3" type="ORF">V4F39_11730</name>
</gene>
<dbReference type="Gene3D" id="3.40.1350.10">
    <property type="match status" value="1"/>
</dbReference>
<reference evidence="3 4" key="1">
    <citation type="submission" date="2024-02" db="EMBL/GenBank/DDBJ databases">
        <title>Genome sequence of Aquincola sp. MAHUQ-54.</title>
        <authorList>
            <person name="Huq M.A."/>
        </authorList>
    </citation>
    <scope>NUCLEOTIDE SEQUENCE [LARGE SCALE GENOMIC DNA]</scope>
    <source>
        <strain evidence="3 4">MAHUQ-54</strain>
    </source>
</reference>
<evidence type="ECO:0000259" key="2">
    <source>
        <dbReference type="Pfam" id="PF04471"/>
    </source>
</evidence>
<evidence type="ECO:0000313" key="4">
    <source>
        <dbReference type="Proteomes" id="UP001336250"/>
    </source>
</evidence>
<dbReference type="InterPro" id="IPR007560">
    <property type="entry name" value="Restrct_endonuc_IV_Mrr"/>
</dbReference>
<sequence>MAENSLFAILLRSRWWVSALVALGFVVVAFAMLPESLRVIGALGGAPFVVISVMAARRQWGLPGPAKVQALLTAAGTMGWNEFAEALATAWRREGYAVRRVDGPGADLALERQGRTTLVSAKRWKAARVGAEALRDLLQAIDKQEAHYGIAVALGEPTDAARAFARDNGLTLLGGEALARLLRDMPLPPKA</sequence>
<dbReference type="GO" id="GO:0009307">
    <property type="term" value="P:DNA restriction-modification system"/>
    <property type="evidence" value="ECO:0007669"/>
    <property type="project" value="InterPro"/>
</dbReference>
<dbReference type="InterPro" id="IPR011335">
    <property type="entry name" value="Restrct_endonuc-II-like"/>
</dbReference>
<organism evidence="3 4">
    <name type="scientific">Aquincola agrisoli</name>
    <dbReference type="NCBI Taxonomy" id="3119538"/>
    <lineage>
        <taxon>Bacteria</taxon>
        <taxon>Pseudomonadati</taxon>
        <taxon>Pseudomonadota</taxon>
        <taxon>Betaproteobacteria</taxon>
        <taxon>Burkholderiales</taxon>
        <taxon>Sphaerotilaceae</taxon>
        <taxon>Aquincola</taxon>
    </lineage>
</organism>
<dbReference type="RefSeq" id="WP_332289591.1">
    <property type="nucleotide sequence ID" value="NZ_JAZIBG010000028.1"/>
</dbReference>
<dbReference type="GO" id="GO:0003677">
    <property type="term" value="F:DNA binding"/>
    <property type="evidence" value="ECO:0007669"/>
    <property type="project" value="InterPro"/>
</dbReference>
<comment type="caution">
    <text evidence="3">The sequence shown here is derived from an EMBL/GenBank/DDBJ whole genome shotgun (WGS) entry which is preliminary data.</text>
</comment>